<evidence type="ECO:0000313" key="2">
    <source>
        <dbReference type="EMBL" id="KAA0192127.1"/>
    </source>
</evidence>
<keyword evidence="3" id="KW-1185">Reference proteome</keyword>
<gene>
    <name evidence="2" type="ORF">FBUS_05494</name>
</gene>
<dbReference type="OrthoDB" id="407555at2759"/>
<proteinExistence type="predicted"/>
<dbReference type="EMBL" id="LUCM01005887">
    <property type="protein sequence ID" value="KAA0192127.1"/>
    <property type="molecule type" value="Genomic_DNA"/>
</dbReference>
<feature type="region of interest" description="Disordered" evidence="1">
    <location>
        <begin position="366"/>
        <end position="388"/>
    </location>
</feature>
<dbReference type="AlphaFoldDB" id="A0A8E0VGC0"/>
<feature type="region of interest" description="Disordered" evidence="1">
    <location>
        <begin position="126"/>
        <end position="173"/>
    </location>
</feature>
<accession>A0A8E0VGC0</accession>
<feature type="compositionally biased region" description="Polar residues" evidence="1">
    <location>
        <begin position="138"/>
        <end position="151"/>
    </location>
</feature>
<protein>
    <submittedName>
        <fullName evidence="2">Calmodulin-binding transcription activator 1</fullName>
    </submittedName>
</protein>
<feature type="region of interest" description="Disordered" evidence="1">
    <location>
        <begin position="1014"/>
        <end position="1038"/>
    </location>
</feature>
<feature type="compositionally biased region" description="Basic and acidic residues" evidence="1">
    <location>
        <begin position="375"/>
        <end position="387"/>
    </location>
</feature>
<feature type="region of interest" description="Disordered" evidence="1">
    <location>
        <begin position="1108"/>
        <end position="1144"/>
    </location>
</feature>
<dbReference type="Proteomes" id="UP000728185">
    <property type="component" value="Unassembled WGS sequence"/>
</dbReference>
<reference evidence="2" key="1">
    <citation type="submission" date="2019-05" db="EMBL/GenBank/DDBJ databases">
        <title>Annotation for the trematode Fasciolopsis buski.</title>
        <authorList>
            <person name="Choi Y.-J."/>
        </authorList>
    </citation>
    <scope>NUCLEOTIDE SEQUENCE</scope>
    <source>
        <strain evidence="2">HT</strain>
        <tissue evidence="2">Whole worm</tissue>
    </source>
</reference>
<evidence type="ECO:0000256" key="1">
    <source>
        <dbReference type="SAM" id="MobiDB-lite"/>
    </source>
</evidence>
<name>A0A8E0VGC0_9TREM</name>
<comment type="caution">
    <text evidence="2">The sequence shown here is derived from an EMBL/GenBank/DDBJ whole genome shotgun (WGS) entry which is preliminary data.</text>
</comment>
<feature type="region of interest" description="Disordered" evidence="1">
    <location>
        <begin position="702"/>
        <end position="731"/>
    </location>
</feature>
<organism evidence="2 3">
    <name type="scientific">Fasciolopsis buskii</name>
    <dbReference type="NCBI Taxonomy" id="27845"/>
    <lineage>
        <taxon>Eukaryota</taxon>
        <taxon>Metazoa</taxon>
        <taxon>Spiralia</taxon>
        <taxon>Lophotrochozoa</taxon>
        <taxon>Platyhelminthes</taxon>
        <taxon>Trematoda</taxon>
        <taxon>Digenea</taxon>
        <taxon>Plagiorchiida</taxon>
        <taxon>Echinostomata</taxon>
        <taxon>Echinostomatoidea</taxon>
        <taxon>Fasciolidae</taxon>
        <taxon>Fasciolopsis</taxon>
    </lineage>
</organism>
<sequence length="1260" mass="137006">MFHYLNVPCVTKDDKLCLPLPAVVPDDELRMNRSVVAEQLVSMFAHFPRRLSRPRSDNYLQFDVQFILATLLNAICNRSDILRTKAVGSQPDQRFVPSASPPSSSCSSGPLFLFVSPISRPTSSVLAPHFHGPADGANANSASSTVQQQEQAVPPVTEFPDSTPPAQSPLKSPFCPVSVSTDLSDTWMWLKSVSLPPEVVTEPAPLQWLTDSLDQPLRETSLTGMSPHVCGSELEFVSSRGKCCDVASWLSDQFLLAPAGSDVRFIEDSNNRHEGQSEVDGRGADLGQWGDFLSDLSTEFTQCSSPATDSHLDPPNCTATSIKCDDKLGALLTDDVSYDSRRYSCTDRMNVDQWLQTVNPIGHGRTSQSVVISSDKSHTDNTSEKPFGRPFFPDPYATPNNANQTLPLYCSVSSTEKSLSCDACDTVLAASSSAIGNPIHMHSILSELRILKSLLQFTLLDHFERFHSAVRNSRVSADEFFLLFGENYTVDPEYFKQETVSAHENILTSCVSCTADSSLKLVDSRMSGDLKEGISVAPTGDEFMNRPYIATRIQTFADHFEKLLSDQLASWRLVRPGDLQPGQDQSDRFSARLLTEARNILQCSSGNLGITNNESKLKPVTLNAVNCAAALGYSELLLGLIQWYQFSIADSFDSTLDPTRSKLSVDNQSVELASVLNLDGIKNRLREIRTSSMLSKSATRVQQLSTNSDRKLSNSTHFSKQLGESNEISHPLTTKLDNSTSLFFRRGVSTLKSLPTFSKNPQTLGDSEHCLHKLPSPSSVGSPQAPCAKQQPIPLCSNLGASSEAIQDQIDDDGDVNGCSKNCGNDSGVHQRYTIDYLDDTPFESIPIASSPVSPLDWTASSHGAFIYGSGSRFSRDSTTPLSTPGYPNSFDEQLKGSQDEIIQFGRTRTRSMGSHRTPCVSHLFPQPVFSAAPLYTSVTNLTEDDGSQQMICLADRIIEAMPSRIVNLRDAYSPHDLSDSALGMSFCGAVSDETCPLSDPMIVLRQPSSSCATHAAKDSGESNTLSTSRHGRSEGFRPCGSLASLPGGGISGCGGTVALGSDCATNQGRRFVSYRGLTFPSSSAKTSHRVKTALLSFHQPLNHISATSNLKSKQAKADDADSVLSNSLERPGNRVSSSLLATSPSSAGCLRDDSHRCFGFSGGGNAVRSYETNNNTCQTVNHAWQSEDNFSAWNRCSSSSCTFSFGSPPPSTAEIAEHFNAPATFMETDFSRLTLSDLEQKRLYEAAKVIQKCYRAYKQ</sequence>
<evidence type="ECO:0000313" key="3">
    <source>
        <dbReference type="Proteomes" id="UP000728185"/>
    </source>
</evidence>